<feature type="non-terminal residue" evidence="2">
    <location>
        <position position="138"/>
    </location>
</feature>
<keyword evidence="3" id="KW-1185">Reference proteome</keyword>
<organism evidence="2 3">
    <name type="scientific">Coemansia brasiliensis</name>
    <dbReference type="NCBI Taxonomy" id="2650707"/>
    <lineage>
        <taxon>Eukaryota</taxon>
        <taxon>Fungi</taxon>
        <taxon>Fungi incertae sedis</taxon>
        <taxon>Zoopagomycota</taxon>
        <taxon>Kickxellomycotina</taxon>
        <taxon>Kickxellomycetes</taxon>
        <taxon>Kickxellales</taxon>
        <taxon>Kickxellaceae</taxon>
        <taxon>Coemansia</taxon>
    </lineage>
</organism>
<dbReference type="Proteomes" id="UP001139887">
    <property type="component" value="Unassembled WGS sequence"/>
</dbReference>
<keyword evidence="1" id="KW-0812">Transmembrane</keyword>
<feature type="transmembrane region" description="Helical" evidence="1">
    <location>
        <begin position="12"/>
        <end position="34"/>
    </location>
</feature>
<feature type="transmembrane region" description="Helical" evidence="1">
    <location>
        <begin position="109"/>
        <end position="128"/>
    </location>
</feature>
<keyword evidence="1" id="KW-1133">Transmembrane helix</keyword>
<feature type="transmembrane region" description="Helical" evidence="1">
    <location>
        <begin position="82"/>
        <end position="103"/>
    </location>
</feature>
<name>A0A9W8LV71_9FUNG</name>
<dbReference type="AlphaFoldDB" id="A0A9W8LV71"/>
<keyword evidence="1" id="KW-0472">Membrane</keyword>
<sequence>MWYFRKHTVMSIPGLVLLALTLVYIVAFFAYIGVSQKRGRLVKTNSFVYMWEALVGAFLCLQALFVISAYRSSNRYLYWTPIWMAYGAVMSIMSICVVGGYAGAQNAVASVWAVFWLLPAVAISVYAAKARRGYAVDR</sequence>
<evidence type="ECO:0000256" key="1">
    <source>
        <dbReference type="SAM" id="Phobius"/>
    </source>
</evidence>
<evidence type="ECO:0000313" key="2">
    <source>
        <dbReference type="EMBL" id="KAJ2843326.1"/>
    </source>
</evidence>
<evidence type="ECO:0000313" key="3">
    <source>
        <dbReference type="Proteomes" id="UP001139887"/>
    </source>
</evidence>
<gene>
    <name evidence="2" type="ORF">IWW36_005601</name>
</gene>
<dbReference type="OrthoDB" id="164921at2759"/>
<comment type="caution">
    <text evidence="2">The sequence shown here is derived from an EMBL/GenBank/DDBJ whole genome shotgun (WGS) entry which is preliminary data.</text>
</comment>
<feature type="transmembrane region" description="Helical" evidence="1">
    <location>
        <begin position="46"/>
        <end position="70"/>
    </location>
</feature>
<protein>
    <submittedName>
        <fullName evidence="2">Uncharacterized protein</fullName>
    </submittedName>
</protein>
<reference evidence="2" key="1">
    <citation type="submission" date="2022-07" db="EMBL/GenBank/DDBJ databases">
        <title>Phylogenomic reconstructions and comparative analyses of Kickxellomycotina fungi.</title>
        <authorList>
            <person name="Reynolds N.K."/>
            <person name="Stajich J.E."/>
            <person name="Barry K."/>
            <person name="Grigoriev I.V."/>
            <person name="Crous P."/>
            <person name="Smith M.E."/>
        </authorList>
    </citation>
    <scope>NUCLEOTIDE SEQUENCE</scope>
    <source>
        <strain evidence="2">NRRL 1566</strain>
    </source>
</reference>
<proteinExistence type="predicted"/>
<accession>A0A9W8LV71</accession>
<dbReference type="EMBL" id="JANBUW010001454">
    <property type="protein sequence ID" value="KAJ2843326.1"/>
    <property type="molecule type" value="Genomic_DNA"/>
</dbReference>